<dbReference type="Proteomes" id="UP001431209">
    <property type="component" value="Unassembled WGS sequence"/>
</dbReference>
<reference evidence="2 3" key="1">
    <citation type="submission" date="2024-03" db="EMBL/GenBank/DDBJ databases">
        <title>The Acrasis kona genome and developmental transcriptomes reveal deep origins of eukaryotic multicellular pathways.</title>
        <authorList>
            <person name="Sheikh S."/>
            <person name="Fu C.-J."/>
            <person name="Brown M.W."/>
            <person name="Baldauf S.L."/>
        </authorList>
    </citation>
    <scope>NUCLEOTIDE SEQUENCE [LARGE SCALE GENOMIC DNA]</scope>
    <source>
        <strain evidence="2 3">ATCC MYA-3509</strain>
    </source>
</reference>
<keyword evidence="3" id="KW-1185">Reference proteome</keyword>
<feature type="transmembrane region" description="Helical" evidence="1">
    <location>
        <begin position="119"/>
        <end position="140"/>
    </location>
</feature>
<organism evidence="2 3">
    <name type="scientific">Acrasis kona</name>
    <dbReference type="NCBI Taxonomy" id="1008807"/>
    <lineage>
        <taxon>Eukaryota</taxon>
        <taxon>Discoba</taxon>
        <taxon>Heterolobosea</taxon>
        <taxon>Tetramitia</taxon>
        <taxon>Eutetramitia</taxon>
        <taxon>Acrasidae</taxon>
        <taxon>Acrasis</taxon>
    </lineage>
</organism>
<evidence type="ECO:0000256" key="1">
    <source>
        <dbReference type="SAM" id="Phobius"/>
    </source>
</evidence>
<keyword evidence="1 2" id="KW-0812">Transmembrane</keyword>
<gene>
    <name evidence="2" type="ORF">AKO1_001435</name>
</gene>
<accession>A0AAW2YWJ5</accession>
<proteinExistence type="predicted"/>
<evidence type="ECO:0000313" key="3">
    <source>
        <dbReference type="Proteomes" id="UP001431209"/>
    </source>
</evidence>
<keyword evidence="1" id="KW-1133">Transmembrane helix</keyword>
<sequence length="162" mass="18294">MGSPITQVVLLSIRNHWTAALLLAIGLVYADSIPTGYSPDLTHFWILRALTAFTALLVFEKLYLTVFNIKRAVIPNPIVHLAVRNHWLILAPVVGLAFLCSEYPLSSVPQALGRNGRKYLDYFILAESVFLTFCKMYMFVRVETLKGQAKVPLTRNDNEKNK</sequence>
<dbReference type="EMBL" id="JAOPGA020000713">
    <property type="protein sequence ID" value="KAL0481019.1"/>
    <property type="molecule type" value="Genomic_DNA"/>
</dbReference>
<dbReference type="AlphaFoldDB" id="A0AAW2YWJ5"/>
<comment type="caution">
    <text evidence="2">The sequence shown here is derived from an EMBL/GenBank/DDBJ whole genome shotgun (WGS) entry which is preliminary data.</text>
</comment>
<feature type="transmembrane region" description="Helical" evidence="1">
    <location>
        <begin position="78"/>
        <end position="99"/>
    </location>
</feature>
<protein>
    <submittedName>
        <fullName evidence="2">3 TM domain-containing transmembrane protein</fullName>
    </submittedName>
</protein>
<name>A0AAW2YWJ5_9EUKA</name>
<feature type="transmembrane region" description="Helical" evidence="1">
    <location>
        <begin position="46"/>
        <end position="66"/>
    </location>
</feature>
<evidence type="ECO:0000313" key="2">
    <source>
        <dbReference type="EMBL" id="KAL0481019.1"/>
    </source>
</evidence>
<keyword evidence="1" id="KW-0472">Membrane</keyword>